<keyword evidence="1" id="KW-0732">Signal</keyword>
<dbReference type="InterPro" id="IPR032710">
    <property type="entry name" value="NTF2-like_dom_sf"/>
</dbReference>
<accession>A0ABN1GJ70</accession>
<proteinExistence type="predicted"/>
<sequence length="153" mass="16079">MLAAAALALALQSTPVDPASADAAAVMVPVNGVFAALSARDGQALLPLMDAEARINVVAEGPNGARRHASPTVADFTGSLTPGPERFEEIMPAPSVMIDGDIASVWGRYVFRVDGELSHCGVNHFGLIRRDGVWKIANLTWTQRMTGCEGIVP</sequence>
<comment type="caution">
    <text evidence="2">The sequence shown here is derived from an EMBL/GenBank/DDBJ whole genome shotgun (WGS) entry which is preliminary data.</text>
</comment>
<evidence type="ECO:0000313" key="3">
    <source>
        <dbReference type="Proteomes" id="UP001501352"/>
    </source>
</evidence>
<dbReference type="Proteomes" id="UP001501352">
    <property type="component" value="Unassembled WGS sequence"/>
</dbReference>
<organism evidence="2 3">
    <name type="scientific">Brevundimonas kwangchunensis</name>
    <dbReference type="NCBI Taxonomy" id="322163"/>
    <lineage>
        <taxon>Bacteria</taxon>
        <taxon>Pseudomonadati</taxon>
        <taxon>Pseudomonadota</taxon>
        <taxon>Alphaproteobacteria</taxon>
        <taxon>Caulobacterales</taxon>
        <taxon>Caulobacteraceae</taxon>
        <taxon>Brevundimonas</taxon>
    </lineage>
</organism>
<keyword evidence="3" id="KW-1185">Reference proteome</keyword>
<evidence type="ECO:0000313" key="2">
    <source>
        <dbReference type="EMBL" id="GAA0612676.1"/>
    </source>
</evidence>
<dbReference type="CDD" id="cd00531">
    <property type="entry name" value="NTF2_like"/>
    <property type="match status" value="1"/>
</dbReference>
<dbReference type="SUPFAM" id="SSF54427">
    <property type="entry name" value="NTF2-like"/>
    <property type="match status" value="1"/>
</dbReference>
<dbReference type="Gene3D" id="3.10.450.50">
    <property type="match status" value="1"/>
</dbReference>
<evidence type="ECO:0000256" key="1">
    <source>
        <dbReference type="SAM" id="SignalP"/>
    </source>
</evidence>
<gene>
    <name evidence="2" type="ORF">GCM10009422_04510</name>
</gene>
<dbReference type="RefSeq" id="WP_343789714.1">
    <property type="nucleotide sequence ID" value="NZ_BAAAGA010000001.1"/>
</dbReference>
<reference evidence="2 3" key="1">
    <citation type="journal article" date="2019" name="Int. J. Syst. Evol. Microbiol.">
        <title>The Global Catalogue of Microorganisms (GCM) 10K type strain sequencing project: providing services to taxonomists for standard genome sequencing and annotation.</title>
        <authorList>
            <consortium name="The Broad Institute Genomics Platform"/>
            <consortium name="The Broad Institute Genome Sequencing Center for Infectious Disease"/>
            <person name="Wu L."/>
            <person name="Ma J."/>
        </authorList>
    </citation>
    <scope>NUCLEOTIDE SEQUENCE [LARGE SCALE GENOMIC DNA]</scope>
    <source>
        <strain evidence="2 3">JCM 12928</strain>
    </source>
</reference>
<evidence type="ECO:0008006" key="4">
    <source>
        <dbReference type="Google" id="ProtNLM"/>
    </source>
</evidence>
<feature type="chain" id="PRO_5046379300" description="DUF4440 domain-containing protein" evidence="1">
    <location>
        <begin position="19"/>
        <end position="153"/>
    </location>
</feature>
<dbReference type="EMBL" id="BAAAGA010000001">
    <property type="protein sequence ID" value="GAA0612676.1"/>
    <property type="molecule type" value="Genomic_DNA"/>
</dbReference>
<feature type="signal peptide" evidence="1">
    <location>
        <begin position="1"/>
        <end position="18"/>
    </location>
</feature>
<name>A0ABN1GJ70_9CAUL</name>
<protein>
    <recommendedName>
        <fullName evidence="4">DUF4440 domain-containing protein</fullName>
    </recommendedName>
</protein>